<keyword evidence="3 9" id="KW-0808">Transferase</keyword>
<feature type="domain" description="Protein kinase" evidence="8">
    <location>
        <begin position="20"/>
        <end position="269"/>
    </location>
</feature>
<evidence type="ECO:0000256" key="4">
    <source>
        <dbReference type="ARBA" id="ARBA00022741"/>
    </source>
</evidence>
<evidence type="ECO:0000256" key="1">
    <source>
        <dbReference type="ARBA" id="ARBA00012513"/>
    </source>
</evidence>
<keyword evidence="6" id="KW-0067">ATP-binding</keyword>
<dbReference type="GO" id="GO:0004674">
    <property type="term" value="F:protein serine/threonine kinase activity"/>
    <property type="evidence" value="ECO:0007669"/>
    <property type="project" value="UniProtKB-EC"/>
</dbReference>
<evidence type="ECO:0000256" key="7">
    <source>
        <dbReference type="SAM" id="MobiDB-lite"/>
    </source>
</evidence>
<feature type="compositionally biased region" description="Basic and acidic residues" evidence="7">
    <location>
        <begin position="283"/>
        <end position="303"/>
    </location>
</feature>
<keyword evidence="4" id="KW-0547">Nucleotide-binding</keyword>
<dbReference type="EMBL" id="JBJVNI010000028">
    <property type="protein sequence ID" value="MFM9614720.1"/>
    <property type="molecule type" value="Genomic_DNA"/>
</dbReference>
<reference evidence="9 10" key="1">
    <citation type="submission" date="2024-12" db="EMBL/GenBank/DDBJ databases">
        <title>Forecasting of Potato common scab and diversities of Pathogenic streptomyces spp. in china.</title>
        <authorList>
            <person name="Handique U."/>
            <person name="Wu J."/>
        </authorList>
    </citation>
    <scope>NUCLEOTIDE SEQUENCE [LARGE SCALE GENOMIC DNA]</scope>
    <source>
        <strain evidence="9 10">ZRIMU1530</strain>
    </source>
</reference>
<evidence type="ECO:0000256" key="3">
    <source>
        <dbReference type="ARBA" id="ARBA00022679"/>
    </source>
</evidence>
<accession>A0ABW9I2Z1</accession>
<comment type="caution">
    <text evidence="9">The sequence shown here is derived from an EMBL/GenBank/DDBJ whole genome shotgun (WGS) entry which is preliminary data.</text>
</comment>
<dbReference type="Proteomes" id="UP001631957">
    <property type="component" value="Unassembled WGS sequence"/>
</dbReference>
<dbReference type="InterPro" id="IPR000719">
    <property type="entry name" value="Prot_kinase_dom"/>
</dbReference>
<dbReference type="PROSITE" id="PS50011">
    <property type="entry name" value="PROTEIN_KINASE_DOM"/>
    <property type="match status" value="1"/>
</dbReference>
<dbReference type="Pfam" id="PF00069">
    <property type="entry name" value="Pkinase"/>
    <property type="match status" value="1"/>
</dbReference>
<organism evidence="9 10">
    <name type="scientific">Streptomyces niveiscabiei</name>
    <dbReference type="NCBI Taxonomy" id="164115"/>
    <lineage>
        <taxon>Bacteria</taxon>
        <taxon>Bacillati</taxon>
        <taxon>Actinomycetota</taxon>
        <taxon>Actinomycetes</taxon>
        <taxon>Kitasatosporales</taxon>
        <taxon>Streptomycetaceae</taxon>
        <taxon>Streptomyces</taxon>
    </lineage>
</organism>
<protein>
    <recommendedName>
        <fullName evidence="1">non-specific serine/threonine protein kinase</fullName>
        <ecNumber evidence="1">2.7.11.1</ecNumber>
    </recommendedName>
</protein>
<evidence type="ECO:0000313" key="9">
    <source>
        <dbReference type="EMBL" id="MFM9614720.1"/>
    </source>
</evidence>
<dbReference type="CDD" id="cd14014">
    <property type="entry name" value="STKc_PknB_like"/>
    <property type="match status" value="1"/>
</dbReference>
<keyword evidence="2" id="KW-0723">Serine/threonine-protein kinase</keyword>
<keyword evidence="5 9" id="KW-0418">Kinase</keyword>
<dbReference type="InterPro" id="IPR011009">
    <property type="entry name" value="Kinase-like_dom_sf"/>
</dbReference>
<dbReference type="PANTHER" id="PTHR43289:SF6">
    <property type="entry name" value="SERINE_THREONINE-PROTEIN KINASE NEKL-3"/>
    <property type="match status" value="1"/>
</dbReference>
<dbReference type="Gene3D" id="1.10.510.10">
    <property type="entry name" value="Transferase(Phosphotransferase) domain 1"/>
    <property type="match status" value="1"/>
</dbReference>
<keyword evidence="10" id="KW-1185">Reference proteome</keyword>
<evidence type="ECO:0000256" key="6">
    <source>
        <dbReference type="ARBA" id="ARBA00022840"/>
    </source>
</evidence>
<proteinExistence type="predicted"/>
<sequence>MSDDRGAGDDGDGRIVGGRYRLLRGMGGEGAGVVWRAWDAEAGREVAVKAPRVPGEPGSEEFRRAAHRLYQEARAAARVEHPGAVVIQDVVVEGEDQLPWVVMELVEGESLAEALELGPLGYVEAARVGGVVLGALRAAHAVGIVHRDVRPEHVLLGADGRVVVTDFGIAHGYEEGGTVRELEFAAPEWAAGGHAGAESDLWSLGVLLYAAVEGVSPFRRGTAEETLAAVLAGEVPEPVQAGELGAVLSGLLVKEPGERMGAGEVEEVLRAVSGGVVPEGDAGDGRARGVVPEREAPRERVVVPEEQSGYDVQEPARRRPFPLSLFFG</sequence>
<evidence type="ECO:0000256" key="5">
    <source>
        <dbReference type="ARBA" id="ARBA00022777"/>
    </source>
</evidence>
<evidence type="ECO:0000256" key="2">
    <source>
        <dbReference type="ARBA" id="ARBA00022527"/>
    </source>
</evidence>
<dbReference type="SUPFAM" id="SSF56112">
    <property type="entry name" value="Protein kinase-like (PK-like)"/>
    <property type="match status" value="1"/>
</dbReference>
<feature type="region of interest" description="Disordered" evidence="7">
    <location>
        <begin position="276"/>
        <end position="315"/>
    </location>
</feature>
<dbReference type="Gene3D" id="3.30.200.20">
    <property type="entry name" value="Phosphorylase Kinase, domain 1"/>
    <property type="match status" value="1"/>
</dbReference>
<dbReference type="PANTHER" id="PTHR43289">
    <property type="entry name" value="MITOGEN-ACTIVATED PROTEIN KINASE KINASE KINASE 20-RELATED"/>
    <property type="match status" value="1"/>
</dbReference>
<evidence type="ECO:0000259" key="8">
    <source>
        <dbReference type="PROSITE" id="PS50011"/>
    </source>
</evidence>
<evidence type="ECO:0000313" key="10">
    <source>
        <dbReference type="Proteomes" id="UP001631957"/>
    </source>
</evidence>
<dbReference type="RefSeq" id="WP_409123721.1">
    <property type="nucleotide sequence ID" value="NZ_JBJVNI010000028.1"/>
</dbReference>
<gene>
    <name evidence="9" type="ORF">ACKI18_39310</name>
</gene>
<name>A0ABW9I2Z1_9ACTN</name>
<dbReference type="EC" id="2.7.11.1" evidence="1"/>